<keyword evidence="3" id="KW-1185">Reference proteome</keyword>
<organism evidence="2 3">
    <name type="scientific">Dryococelus australis</name>
    <dbReference type="NCBI Taxonomy" id="614101"/>
    <lineage>
        <taxon>Eukaryota</taxon>
        <taxon>Metazoa</taxon>
        <taxon>Ecdysozoa</taxon>
        <taxon>Arthropoda</taxon>
        <taxon>Hexapoda</taxon>
        <taxon>Insecta</taxon>
        <taxon>Pterygota</taxon>
        <taxon>Neoptera</taxon>
        <taxon>Polyneoptera</taxon>
        <taxon>Phasmatodea</taxon>
        <taxon>Verophasmatodea</taxon>
        <taxon>Anareolatae</taxon>
        <taxon>Phasmatidae</taxon>
        <taxon>Eurycanthinae</taxon>
        <taxon>Dryococelus</taxon>
    </lineage>
</organism>
<reference evidence="2 3" key="1">
    <citation type="submission" date="2023-02" db="EMBL/GenBank/DDBJ databases">
        <title>LHISI_Scaffold_Assembly.</title>
        <authorList>
            <person name="Stuart O.P."/>
            <person name="Cleave R."/>
            <person name="Magrath M.J.L."/>
            <person name="Mikheyev A.S."/>
        </authorList>
    </citation>
    <scope>NUCLEOTIDE SEQUENCE [LARGE SCALE GENOMIC DNA]</scope>
    <source>
        <strain evidence="2">Daus_M_001</strain>
        <tissue evidence="2">Leg muscle</tissue>
    </source>
</reference>
<proteinExistence type="predicted"/>
<evidence type="ECO:0000313" key="2">
    <source>
        <dbReference type="EMBL" id="KAJ8874305.1"/>
    </source>
</evidence>
<accession>A0ABQ9GQL8</accession>
<dbReference type="Proteomes" id="UP001159363">
    <property type="component" value="Chromosome 9"/>
</dbReference>
<dbReference type="EMBL" id="JARBHB010000010">
    <property type="protein sequence ID" value="KAJ8874305.1"/>
    <property type="molecule type" value="Genomic_DNA"/>
</dbReference>
<protein>
    <submittedName>
        <fullName evidence="2">Uncharacterized protein</fullName>
    </submittedName>
</protein>
<gene>
    <name evidence="2" type="ORF">PR048_025151</name>
</gene>
<evidence type="ECO:0000313" key="3">
    <source>
        <dbReference type="Proteomes" id="UP001159363"/>
    </source>
</evidence>
<name>A0ABQ9GQL8_9NEOP</name>
<feature type="region of interest" description="Disordered" evidence="1">
    <location>
        <begin position="50"/>
        <end position="72"/>
    </location>
</feature>
<sequence length="182" mass="20713">MERIPREQLLNVWFRSDKKTRQEQVCDYVIRWLQGEFKLPNDLSIVSSAKTRNQAPGPRPGPSSPQLTGIGRPKMLYEKCNTKSKRRKIHHLLQSRSPKEVSFTADVNLRAAGKRDAAEIAKELSTASPRRATRIKKTRVSAIKPTPYTDEEALALFSDAQLTTHQSKLTKKETVISIHHIM</sequence>
<evidence type="ECO:0000256" key="1">
    <source>
        <dbReference type="SAM" id="MobiDB-lite"/>
    </source>
</evidence>
<comment type="caution">
    <text evidence="2">The sequence shown here is derived from an EMBL/GenBank/DDBJ whole genome shotgun (WGS) entry which is preliminary data.</text>
</comment>